<sequence length="418" mass="45277">MKLSRNTTIGSSRWWQLSVLLSFAFQLPVSSTQAAPLQGECKANTDAVPRIALVSAFSGEADRFIDEMRLNDGKNKFDGCVNINGHRFSKGKLRGKNVVVVLTNISIVNATMVTQLTLDKFNVSKVIFSGIAGGVGGVGANDDDPNTPNETPIGSVTIPKRWGFPQETYFNNTAEIVPCAFSPGLQLNHVLQDPLEEAKTCNFLLGQASEPGQANQEGIFQPDAKNAFLRNTNVSSDRAPQFYFNQNNEQIIRQVPFPGASVNPETDQDLKFWFAVDEAMFEKASQLEVKLLDCPQVDQAGNCATTPIDPPPQLIVGQNGVAGPTFVDNAQYRRFLATTLNFDEQGNRNADTDVLVVDMETTASAMVAYSNNVPFIAVRSVSDLAGGGEEAAATQIGTFFAIAAENQARVVFALLEKL</sequence>
<dbReference type="Proteomes" id="UP000031532">
    <property type="component" value="Unassembled WGS sequence"/>
</dbReference>
<feature type="domain" description="Nucleoside phosphorylase" evidence="2">
    <location>
        <begin position="50"/>
        <end position="135"/>
    </location>
</feature>
<dbReference type="GO" id="GO:0003824">
    <property type="term" value="F:catalytic activity"/>
    <property type="evidence" value="ECO:0007669"/>
    <property type="project" value="InterPro"/>
</dbReference>
<dbReference type="PANTHER" id="PTHR21234:SF42">
    <property type="entry name" value="PHOSPHORYLASE SUPERFAMILY PROTEIN"/>
    <property type="match status" value="1"/>
</dbReference>
<dbReference type="Gene3D" id="3.40.50.1580">
    <property type="entry name" value="Nucleoside phosphorylase domain"/>
    <property type="match status" value="1"/>
</dbReference>
<evidence type="ECO:0000256" key="1">
    <source>
        <dbReference type="SAM" id="SignalP"/>
    </source>
</evidence>
<dbReference type="SUPFAM" id="SSF53167">
    <property type="entry name" value="Purine and uridine phosphorylases"/>
    <property type="match status" value="1"/>
</dbReference>
<dbReference type="RefSeq" id="WP_039714128.1">
    <property type="nucleotide sequence ID" value="NZ_JTJC03000006.1"/>
</dbReference>
<feature type="signal peptide" evidence="1">
    <location>
        <begin position="1"/>
        <end position="34"/>
    </location>
</feature>
<comment type="caution">
    <text evidence="3">The sequence shown here is derived from an EMBL/GenBank/DDBJ whole genome shotgun (WGS) entry which is preliminary data.</text>
</comment>
<protein>
    <submittedName>
        <fullName evidence="3">5'-methylthioadenosine/S-adenosylhomocysteine nucleosidase</fullName>
    </submittedName>
</protein>
<evidence type="ECO:0000313" key="4">
    <source>
        <dbReference type="Proteomes" id="UP000031532"/>
    </source>
</evidence>
<feature type="chain" id="PRO_5040900342" evidence="1">
    <location>
        <begin position="35"/>
        <end position="418"/>
    </location>
</feature>
<evidence type="ECO:0000259" key="2">
    <source>
        <dbReference type="Pfam" id="PF01048"/>
    </source>
</evidence>
<feature type="domain" description="Nucleoside phosphorylase" evidence="2">
    <location>
        <begin position="350"/>
        <end position="416"/>
    </location>
</feature>
<proteinExistence type="predicted"/>
<dbReference type="PANTHER" id="PTHR21234">
    <property type="entry name" value="PURINE NUCLEOSIDE PHOSPHORYLASE"/>
    <property type="match status" value="1"/>
</dbReference>
<dbReference type="AlphaFoldDB" id="A0A9X5E7N5"/>
<dbReference type="OrthoDB" id="507052at2"/>
<evidence type="ECO:0000313" key="3">
    <source>
        <dbReference type="EMBL" id="NHC36821.1"/>
    </source>
</evidence>
<dbReference type="EMBL" id="JTJC03000006">
    <property type="protein sequence ID" value="NHC36821.1"/>
    <property type="molecule type" value="Genomic_DNA"/>
</dbReference>
<organism evidence="3 4">
    <name type="scientific">Scytonema millei VB511283</name>
    <dbReference type="NCBI Taxonomy" id="1245923"/>
    <lineage>
        <taxon>Bacteria</taxon>
        <taxon>Bacillati</taxon>
        <taxon>Cyanobacteriota</taxon>
        <taxon>Cyanophyceae</taxon>
        <taxon>Nostocales</taxon>
        <taxon>Scytonemataceae</taxon>
        <taxon>Scytonema</taxon>
    </lineage>
</organism>
<dbReference type="Pfam" id="PF01048">
    <property type="entry name" value="PNP_UDP_1"/>
    <property type="match status" value="2"/>
</dbReference>
<gene>
    <name evidence="3" type="ORF">QH73_0019640</name>
</gene>
<dbReference type="InterPro" id="IPR000845">
    <property type="entry name" value="Nucleoside_phosphorylase_d"/>
</dbReference>
<name>A0A9X5E7N5_9CYAN</name>
<accession>A0A9X5E7N5</accession>
<dbReference type="InterPro" id="IPR035994">
    <property type="entry name" value="Nucleoside_phosphorylase_sf"/>
</dbReference>
<reference evidence="3 4" key="1">
    <citation type="journal article" date="2015" name="Genome Announc.">
        <title>Draft Genome Sequence of the Terrestrial Cyanobacterium Scytonema millei VB511283, Isolated from Eastern India.</title>
        <authorList>
            <person name="Sen D."/>
            <person name="Chandrababunaidu M.M."/>
            <person name="Singh D."/>
            <person name="Sanghi N."/>
            <person name="Ghorai A."/>
            <person name="Mishra G.P."/>
            <person name="Madduluri M."/>
            <person name="Adhikary S.P."/>
            <person name="Tripathy S."/>
        </authorList>
    </citation>
    <scope>NUCLEOTIDE SEQUENCE [LARGE SCALE GENOMIC DNA]</scope>
    <source>
        <strain evidence="3 4">VB511283</strain>
    </source>
</reference>
<keyword evidence="4" id="KW-1185">Reference proteome</keyword>
<keyword evidence="1" id="KW-0732">Signal</keyword>
<dbReference type="GO" id="GO:0009116">
    <property type="term" value="P:nucleoside metabolic process"/>
    <property type="evidence" value="ECO:0007669"/>
    <property type="project" value="InterPro"/>
</dbReference>